<comment type="caution">
    <text evidence="3">The sequence shown here is derived from an EMBL/GenBank/DDBJ whole genome shotgun (WGS) entry which is preliminary data.</text>
</comment>
<dbReference type="eggNOG" id="COG0406">
    <property type="taxonomic scope" value="Bacteria"/>
</dbReference>
<organism evidence="3 4">
    <name type="scientific">Ureibacillus massiliensis 4400831 = CIP 108448 = CCUG 49529</name>
    <dbReference type="NCBI Taxonomy" id="1211035"/>
    <lineage>
        <taxon>Bacteria</taxon>
        <taxon>Bacillati</taxon>
        <taxon>Bacillota</taxon>
        <taxon>Bacilli</taxon>
        <taxon>Bacillales</taxon>
        <taxon>Caryophanaceae</taxon>
        <taxon>Ureibacillus</taxon>
    </lineage>
</organism>
<dbReference type="EMBL" id="JPVQ01000006">
    <property type="protein sequence ID" value="KGR91531.1"/>
    <property type="molecule type" value="Genomic_DNA"/>
</dbReference>
<dbReference type="InterPro" id="IPR029033">
    <property type="entry name" value="His_PPase_superfam"/>
</dbReference>
<dbReference type="AlphaFoldDB" id="A0A0A3J3L3"/>
<evidence type="ECO:0008006" key="5">
    <source>
        <dbReference type="Google" id="ProtNLM"/>
    </source>
</evidence>
<evidence type="ECO:0000256" key="2">
    <source>
        <dbReference type="PIRSR" id="PIRSR613078-2"/>
    </source>
</evidence>
<feature type="binding site" evidence="2">
    <location>
        <begin position="82"/>
        <end position="85"/>
    </location>
    <ligand>
        <name>substrate</name>
    </ligand>
</feature>
<dbReference type="InterPro" id="IPR001345">
    <property type="entry name" value="PG/BPGM_mutase_AS"/>
</dbReference>
<evidence type="ECO:0000256" key="1">
    <source>
        <dbReference type="PIRSR" id="PIRSR613078-1"/>
    </source>
</evidence>
<dbReference type="PANTHER" id="PTHR48100:SF59">
    <property type="entry name" value="ADENOSYLCOBALAMIN_ALPHA-RIBAZOLE PHOSPHATASE"/>
    <property type="match status" value="1"/>
</dbReference>
<accession>A0A0A3J3L3</accession>
<dbReference type="GO" id="GO:0005737">
    <property type="term" value="C:cytoplasm"/>
    <property type="evidence" value="ECO:0007669"/>
    <property type="project" value="TreeGrafter"/>
</dbReference>
<dbReference type="OrthoDB" id="9782128at2"/>
<evidence type="ECO:0000313" key="3">
    <source>
        <dbReference type="EMBL" id="KGR91531.1"/>
    </source>
</evidence>
<dbReference type="InterPro" id="IPR013078">
    <property type="entry name" value="His_Pase_superF_clade-1"/>
</dbReference>
<dbReference type="PROSITE" id="PS00175">
    <property type="entry name" value="PG_MUTASE"/>
    <property type="match status" value="1"/>
</dbReference>
<proteinExistence type="predicted"/>
<dbReference type="Gene3D" id="3.40.50.1240">
    <property type="entry name" value="Phosphoglycerate mutase-like"/>
    <property type="match status" value="1"/>
</dbReference>
<evidence type="ECO:0000313" key="4">
    <source>
        <dbReference type="Proteomes" id="UP000030595"/>
    </source>
</evidence>
<dbReference type="PANTHER" id="PTHR48100">
    <property type="entry name" value="BROAD-SPECIFICITY PHOSPHATASE YOR283W-RELATED"/>
    <property type="match status" value="1"/>
</dbReference>
<name>A0A0A3J3L3_9BACL</name>
<reference evidence="3 4" key="1">
    <citation type="submission" date="2014-02" db="EMBL/GenBank/DDBJ databases">
        <title>Draft genome sequence of Lysinibacillus massiliensis CCUG 49529.</title>
        <authorList>
            <person name="Zhang F."/>
            <person name="Wang G."/>
            <person name="Zhang L."/>
        </authorList>
    </citation>
    <scope>NUCLEOTIDE SEQUENCE [LARGE SCALE GENOMIC DNA]</scope>
    <source>
        <strain evidence="3 4">CCUG 49529</strain>
    </source>
</reference>
<feature type="binding site" evidence="2">
    <location>
        <position position="58"/>
    </location>
    <ligand>
        <name>substrate</name>
    </ligand>
</feature>
<dbReference type="SMART" id="SM00855">
    <property type="entry name" value="PGAM"/>
    <property type="match status" value="1"/>
</dbReference>
<dbReference type="SUPFAM" id="SSF53254">
    <property type="entry name" value="Phosphoglycerate mutase-like"/>
    <property type="match status" value="1"/>
</dbReference>
<dbReference type="RefSeq" id="WP_036173554.1">
    <property type="nucleotide sequence ID" value="NZ_AVCZ01000006.1"/>
</dbReference>
<keyword evidence="4" id="KW-1185">Reference proteome</keyword>
<dbReference type="GO" id="GO:0016791">
    <property type="term" value="F:phosphatase activity"/>
    <property type="evidence" value="ECO:0007669"/>
    <property type="project" value="TreeGrafter"/>
</dbReference>
<dbReference type="Pfam" id="PF00300">
    <property type="entry name" value="His_Phos_1"/>
    <property type="match status" value="1"/>
</dbReference>
<dbReference type="Proteomes" id="UP000030595">
    <property type="component" value="Unassembled WGS sequence"/>
</dbReference>
<feature type="active site" description="Tele-phosphohistidine intermediate" evidence="1">
    <location>
        <position position="9"/>
    </location>
</feature>
<protein>
    <recommendedName>
        <fullName evidence="5">Phosphatase</fullName>
    </recommendedName>
</protein>
<dbReference type="InterPro" id="IPR050275">
    <property type="entry name" value="PGM_Phosphatase"/>
</dbReference>
<gene>
    <name evidence="3" type="ORF">CD30_05610</name>
</gene>
<feature type="active site" description="Proton donor/acceptor" evidence="1">
    <location>
        <position position="82"/>
    </location>
</feature>
<feature type="binding site" evidence="2">
    <location>
        <begin position="8"/>
        <end position="15"/>
    </location>
    <ligand>
        <name>substrate</name>
    </ligand>
</feature>
<sequence length="197" mass="22707">MTYICLVRHGETDWNTLRKIQGRKDIPLNQNGFTQAKDCRNYLSDFEWNVIVTSPLRRAKQTAEIINEKLNLPLVVMEEFVERDYGDVEGLTIEERALLYPEKNCINQESVEMVNKRVFAGLDKLHKLYPKQKIIIVAHGGIIKVLLISILKKKDRLEKSGMSNGGISTIYIENGEWKVKGCNHIEHLSNTQKTILR</sequence>
<dbReference type="CDD" id="cd07067">
    <property type="entry name" value="HP_PGM_like"/>
    <property type="match status" value="1"/>
</dbReference>